<dbReference type="RefSeq" id="WP_373280848.1">
    <property type="nucleotide sequence ID" value="NZ_JBIRUQ010000002.1"/>
</dbReference>
<dbReference type="InterPro" id="IPR027417">
    <property type="entry name" value="P-loop_NTPase"/>
</dbReference>
<dbReference type="EMBL" id="JBIRUQ010000002">
    <property type="protein sequence ID" value="MFI1461778.1"/>
    <property type="molecule type" value="Genomic_DNA"/>
</dbReference>
<proteinExistence type="predicted"/>
<feature type="domain" description="AAA" evidence="1">
    <location>
        <begin position="41"/>
        <end position="65"/>
    </location>
</feature>
<keyword evidence="3" id="KW-1185">Reference proteome</keyword>
<protein>
    <submittedName>
        <fullName evidence="2">AAA family ATPase</fullName>
    </submittedName>
</protein>
<evidence type="ECO:0000313" key="2">
    <source>
        <dbReference type="EMBL" id="MFI1461778.1"/>
    </source>
</evidence>
<gene>
    <name evidence="2" type="ORF">ACH4WX_13760</name>
</gene>
<reference evidence="2 3" key="1">
    <citation type="submission" date="2024-10" db="EMBL/GenBank/DDBJ databases">
        <title>The Natural Products Discovery Center: Release of the First 8490 Sequenced Strains for Exploring Actinobacteria Biosynthetic Diversity.</title>
        <authorList>
            <person name="Kalkreuter E."/>
            <person name="Kautsar S.A."/>
            <person name="Yang D."/>
            <person name="Bader C.D."/>
            <person name="Teijaro C.N."/>
            <person name="Fluegel L."/>
            <person name="Davis C.M."/>
            <person name="Simpson J.R."/>
            <person name="Lauterbach L."/>
            <person name="Steele A.D."/>
            <person name="Gui C."/>
            <person name="Meng S."/>
            <person name="Li G."/>
            <person name="Viehrig K."/>
            <person name="Ye F."/>
            <person name="Su P."/>
            <person name="Kiefer A.F."/>
            <person name="Nichols A."/>
            <person name="Cepeda A.J."/>
            <person name="Yan W."/>
            <person name="Fan B."/>
            <person name="Jiang Y."/>
            <person name="Adhikari A."/>
            <person name="Zheng C.-J."/>
            <person name="Schuster L."/>
            <person name="Cowan T.M."/>
            <person name="Smanski M.J."/>
            <person name="Chevrette M.G."/>
            <person name="De Carvalho L.P.S."/>
            <person name="Shen B."/>
        </authorList>
    </citation>
    <scope>NUCLEOTIDE SEQUENCE [LARGE SCALE GENOMIC DNA]</scope>
    <source>
        <strain evidence="2 3">NPDC020568</strain>
    </source>
</reference>
<dbReference type="InterPro" id="IPR041682">
    <property type="entry name" value="AAA_14"/>
</dbReference>
<accession>A0ABW7TL47</accession>
<dbReference type="SUPFAM" id="SSF52540">
    <property type="entry name" value="P-loop containing nucleoside triphosphate hydrolases"/>
    <property type="match status" value="1"/>
</dbReference>
<dbReference type="Pfam" id="PF13173">
    <property type="entry name" value="AAA_14"/>
    <property type="match status" value="1"/>
</dbReference>
<evidence type="ECO:0000313" key="3">
    <source>
        <dbReference type="Proteomes" id="UP001611263"/>
    </source>
</evidence>
<dbReference type="GeneID" id="94486566"/>
<comment type="caution">
    <text evidence="2">The sequence shown here is derived from an EMBL/GenBank/DDBJ whole genome shotgun (WGS) entry which is preliminary data.</text>
</comment>
<sequence length="74" mass="8265">MINPQKYLEKSATYAYHGRHNSDLIRRNATRLAHETLADAPITVISGARQVGKTTLMHQLVRDHDARVVASTTP</sequence>
<dbReference type="Proteomes" id="UP001611263">
    <property type="component" value="Unassembled WGS sequence"/>
</dbReference>
<organism evidence="2 3">
    <name type="scientific">Nocardia carnea</name>
    <dbReference type="NCBI Taxonomy" id="37328"/>
    <lineage>
        <taxon>Bacteria</taxon>
        <taxon>Bacillati</taxon>
        <taxon>Actinomycetota</taxon>
        <taxon>Actinomycetes</taxon>
        <taxon>Mycobacteriales</taxon>
        <taxon>Nocardiaceae</taxon>
        <taxon>Nocardia</taxon>
    </lineage>
</organism>
<dbReference type="Gene3D" id="3.40.50.300">
    <property type="entry name" value="P-loop containing nucleotide triphosphate hydrolases"/>
    <property type="match status" value="1"/>
</dbReference>
<name>A0ABW7TL47_9NOCA</name>
<evidence type="ECO:0000259" key="1">
    <source>
        <dbReference type="Pfam" id="PF13173"/>
    </source>
</evidence>